<dbReference type="PRINTS" id="PR00075">
    <property type="entry name" value="FACDDSATRASE"/>
</dbReference>
<dbReference type="GO" id="GO:0006636">
    <property type="term" value="P:unsaturated fatty acid biosynthetic process"/>
    <property type="evidence" value="ECO:0007669"/>
    <property type="project" value="TreeGrafter"/>
</dbReference>
<name>A0AAJ6QW02_9ACAR</name>
<keyword evidence="6 13" id="KW-1133">Transmembrane helix</keyword>
<dbReference type="Pfam" id="PF00487">
    <property type="entry name" value="FA_desaturase"/>
    <property type="match status" value="1"/>
</dbReference>
<dbReference type="PANTHER" id="PTHR11351">
    <property type="entry name" value="ACYL-COA DESATURASE"/>
    <property type="match status" value="1"/>
</dbReference>
<dbReference type="GeneID" id="100897318"/>
<proteinExistence type="inferred from homology"/>
<evidence type="ECO:0000256" key="1">
    <source>
        <dbReference type="ARBA" id="ARBA00004141"/>
    </source>
</evidence>
<keyword evidence="4 12" id="KW-0812">Transmembrane</keyword>
<protein>
    <submittedName>
        <fullName evidence="16">Stearoyl-CoA desaturase 5</fullName>
    </submittedName>
</protein>
<comment type="similarity">
    <text evidence="2 12">Belongs to the fatty acid desaturase type 1 family.</text>
</comment>
<keyword evidence="9" id="KW-0443">Lipid metabolism</keyword>
<evidence type="ECO:0000256" key="5">
    <source>
        <dbReference type="ARBA" id="ARBA00022832"/>
    </source>
</evidence>
<evidence type="ECO:0000256" key="8">
    <source>
        <dbReference type="ARBA" id="ARBA00023004"/>
    </source>
</evidence>
<dbReference type="RefSeq" id="XP_003747585.1">
    <property type="nucleotide sequence ID" value="XM_003747537.2"/>
</dbReference>
<keyword evidence="8" id="KW-0408">Iron</keyword>
<keyword evidence="11 12" id="KW-0275">Fatty acid biosynthesis</keyword>
<dbReference type="KEGG" id="goe:100897318"/>
<dbReference type="CDD" id="cd03505">
    <property type="entry name" value="Delta9-FADS-like"/>
    <property type="match status" value="1"/>
</dbReference>
<keyword evidence="10 13" id="KW-0472">Membrane</keyword>
<dbReference type="InterPro" id="IPR015876">
    <property type="entry name" value="Acyl-CoA_DS"/>
</dbReference>
<evidence type="ECO:0000259" key="14">
    <source>
        <dbReference type="Pfam" id="PF00487"/>
    </source>
</evidence>
<evidence type="ECO:0000256" key="10">
    <source>
        <dbReference type="ARBA" id="ARBA00023136"/>
    </source>
</evidence>
<organism evidence="15 16">
    <name type="scientific">Galendromus occidentalis</name>
    <name type="common">western predatory mite</name>
    <dbReference type="NCBI Taxonomy" id="34638"/>
    <lineage>
        <taxon>Eukaryota</taxon>
        <taxon>Metazoa</taxon>
        <taxon>Ecdysozoa</taxon>
        <taxon>Arthropoda</taxon>
        <taxon>Chelicerata</taxon>
        <taxon>Arachnida</taxon>
        <taxon>Acari</taxon>
        <taxon>Parasitiformes</taxon>
        <taxon>Mesostigmata</taxon>
        <taxon>Gamasina</taxon>
        <taxon>Phytoseioidea</taxon>
        <taxon>Phytoseiidae</taxon>
        <taxon>Typhlodrominae</taxon>
        <taxon>Galendromus</taxon>
    </lineage>
</organism>
<feature type="transmembrane region" description="Helical" evidence="13">
    <location>
        <begin position="35"/>
        <end position="53"/>
    </location>
</feature>
<sequence length="328" mass="38004">MSITQSVTTEELKLRKGAKFASADEYQLKFVWRNIALMAYLHIISIYGLYLFATKVMWLTVAWAYVLYFGSCLGITAGAHRLWAHRTYKAKLPLRIFLAFLQSLAFQNHIYEWARDHRVHHKYSETDADPHNAKRGFFFSHVGWLLVRKHPDVIEKGRKIDLSDLNADPVVMFQKKHYLKTVLFACFVFPTVVPWFLWGESLFHAFVVCALTRYCVALNVTWLVNSAAHMWGDKPYDKNINPVENWGVSIGAIGEGWHNYHHTFPQDYKAAEVPYTLNPTTFVIDVFAYFGLAYDRKSVSPETIRARKMRTGCESTNHEVYADKDPSY</sequence>
<feature type="transmembrane region" description="Helical" evidence="13">
    <location>
        <begin position="65"/>
        <end position="84"/>
    </location>
</feature>
<keyword evidence="15" id="KW-1185">Reference proteome</keyword>
<reference evidence="16" key="1">
    <citation type="submission" date="2025-08" db="UniProtKB">
        <authorList>
            <consortium name="RefSeq"/>
        </authorList>
    </citation>
    <scope>IDENTIFICATION</scope>
</reference>
<dbReference type="PANTHER" id="PTHR11351:SF31">
    <property type="entry name" value="DESATURASE 1, ISOFORM A-RELATED"/>
    <property type="match status" value="1"/>
</dbReference>
<dbReference type="AlphaFoldDB" id="A0AAJ6QW02"/>
<feature type="domain" description="Fatty acid desaturase" evidence="14">
    <location>
        <begin position="58"/>
        <end position="282"/>
    </location>
</feature>
<evidence type="ECO:0000256" key="9">
    <source>
        <dbReference type="ARBA" id="ARBA00023098"/>
    </source>
</evidence>
<evidence type="ECO:0000313" key="15">
    <source>
        <dbReference type="Proteomes" id="UP000694867"/>
    </source>
</evidence>
<evidence type="ECO:0000256" key="3">
    <source>
        <dbReference type="ARBA" id="ARBA00022516"/>
    </source>
</evidence>
<feature type="transmembrane region" description="Helical" evidence="13">
    <location>
        <begin position="203"/>
        <end position="224"/>
    </location>
</feature>
<evidence type="ECO:0000256" key="11">
    <source>
        <dbReference type="ARBA" id="ARBA00023160"/>
    </source>
</evidence>
<feature type="transmembrane region" description="Helical" evidence="13">
    <location>
        <begin position="178"/>
        <end position="197"/>
    </location>
</feature>
<comment type="domain">
    <text evidence="12">The histidine box domains are involved in binding the catalytic metal ions.</text>
</comment>
<evidence type="ECO:0000256" key="13">
    <source>
        <dbReference type="SAM" id="Phobius"/>
    </source>
</evidence>
<evidence type="ECO:0000256" key="6">
    <source>
        <dbReference type="ARBA" id="ARBA00022989"/>
    </source>
</evidence>
<keyword evidence="7 12" id="KW-0560">Oxidoreductase</keyword>
<keyword evidence="5" id="KW-0276">Fatty acid metabolism</keyword>
<evidence type="ECO:0000256" key="7">
    <source>
        <dbReference type="ARBA" id="ARBA00023002"/>
    </source>
</evidence>
<dbReference type="Proteomes" id="UP000694867">
    <property type="component" value="Unplaced"/>
</dbReference>
<dbReference type="InterPro" id="IPR005804">
    <property type="entry name" value="FA_desaturase_dom"/>
</dbReference>
<comment type="cofactor">
    <cofactor evidence="12">
        <name>Fe(2+)</name>
        <dbReference type="ChEBI" id="CHEBI:29033"/>
    </cofactor>
</comment>
<accession>A0AAJ6QW02</accession>
<evidence type="ECO:0000256" key="12">
    <source>
        <dbReference type="RuleBase" id="RU000581"/>
    </source>
</evidence>
<comment type="subcellular location">
    <subcellularLocation>
        <location evidence="1">Membrane</location>
        <topology evidence="1">Multi-pass membrane protein</topology>
    </subcellularLocation>
</comment>
<dbReference type="GO" id="GO:0005789">
    <property type="term" value="C:endoplasmic reticulum membrane"/>
    <property type="evidence" value="ECO:0007669"/>
    <property type="project" value="TreeGrafter"/>
</dbReference>
<dbReference type="GO" id="GO:0004768">
    <property type="term" value="F:stearoyl-CoA 9-desaturase activity"/>
    <property type="evidence" value="ECO:0007669"/>
    <property type="project" value="TreeGrafter"/>
</dbReference>
<gene>
    <name evidence="16" type="primary">LOC100897318</name>
</gene>
<keyword evidence="3 12" id="KW-0444">Lipid biosynthesis</keyword>
<dbReference type="GO" id="GO:0005506">
    <property type="term" value="F:iron ion binding"/>
    <property type="evidence" value="ECO:0007669"/>
    <property type="project" value="TreeGrafter"/>
</dbReference>
<evidence type="ECO:0000256" key="2">
    <source>
        <dbReference type="ARBA" id="ARBA00009295"/>
    </source>
</evidence>
<evidence type="ECO:0000256" key="4">
    <source>
        <dbReference type="ARBA" id="ARBA00022692"/>
    </source>
</evidence>
<evidence type="ECO:0000313" key="16">
    <source>
        <dbReference type="RefSeq" id="XP_003747585.1"/>
    </source>
</evidence>